<sequence length="82" mass="9335">MGKWQDCFPETYGLIAVAYATSFPKEGVDKWAQPPAVTIEDPIPSRLEQIRSDIFDLGLKQSEMIKKLDAILRQLNKKAKQK</sequence>
<gene>
    <name evidence="1" type="ORF">UFOVP127_85</name>
    <name evidence="2" type="ORF">UFOVP276_191</name>
</gene>
<name>A0A6J5LLT9_9CAUD</name>
<organism evidence="2">
    <name type="scientific">uncultured Caudovirales phage</name>
    <dbReference type="NCBI Taxonomy" id="2100421"/>
    <lineage>
        <taxon>Viruses</taxon>
        <taxon>Duplodnaviria</taxon>
        <taxon>Heunggongvirae</taxon>
        <taxon>Uroviricota</taxon>
        <taxon>Caudoviricetes</taxon>
        <taxon>Peduoviridae</taxon>
        <taxon>Maltschvirus</taxon>
        <taxon>Maltschvirus maltsch</taxon>
    </lineage>
</organism>
<evidence type="ECO:0000313" key="1">
    <source>
        <dbReference type="EMBL" id="CAB4131413.1"/>
    </source>
</evidence>
<accession>A0A6J5LLT9</accession>
<dbReference type="EMBL" id="LR796294">
    <property type="protein sequence ID" value="CAB4135235.1"/>
    <property type="molecule type" value="Genomic_DNA"/>
</dbReference>
<dbReference type="EMBL" id="LR796249">
    <property type="protein sequence ID" value="CAB4131413.1"/>
    <property type="molecule type" value="Genomic_DNA"/>
</dbReference>
<proteinExistence type="predicted"/>
<reference evidence="2" key="1">
    <citation type="submission" date="2020-04" db="EMBL/GenBank/DDBJ databases">
        <authorList>
            <person name="Chiriac C."/>
            <person name="Salcher M."/>
            <person name="Ghai R."/>
            <person name="Kavagutti S V."/>
        </authorList>
    </citation>
    <scope>NUCLEOTIDE SEQUENCE</scope>
</reference>
<evidence type="ECO:0000313" key="2">
    <source>
        <dbReference type="EMBL" id="CAB4135235.1"/>
    </source>
</evidence>
<protein>
    <submittedName>
        <fullName evidence="2">Uncharacterized protein</fullName>
    </submittedName>
</protein>